<feature type="compositionally biased region" description="Low complexity" evidence="8">
    <location>
        <begin position="332"/>
        <end position="341"/>
    </location>
</feature>
<keyword evidence="4" id="KW-0597">Phosphoprotein</keyword>
<dbReference type="SUPFAM" id="SSF47384">
    <property type="entry name" value="Homodimeric domain of signal transducing histidine kinase"/>
    <property type="match status" value="1"/>
</dbReference>
<feature type="region of interest" description="Disordered" evidence="8">
    <location>
        <begin position="397"/>
        <end position="454"/>
    </location>
</feature>
<feature type="transmembrane region" description="Helical" evidence="9">
    <location>
        <begin position="71"/>
        <end position="91"/>
    </location>
</feature>
<evidence type="ECO:0000256" key="5">
    <source>
        <dbReference type="ARBA" id="ARBA00022679"/>
    </source>
</evidence>
<feature type="transmembrane region" description="Helical" evidence="9">
    <location>
        <begin position="6"/>
        <end position="28"/>
    </location>
</feature>
<dbReference type="RefSeq" id="WP_344362494.1">
    <property type="nucleotide sequence ID" value="NZ_BAAAQB010000010.1"/>
</dbReference>
<dbReference type="SUPFAM" id="SSF55874">
    <property type="entry name" value="ATPase domain of HSP90 chaperone/DNA topoisomerase II/histidine kinase"/>
    <property type="match status" value="1"/>
</dbReference>
<dbReference type="PROSITE" id="PS50109">
    <property type="entry name" value="HIS_KIN"/>
    <property type="match status" value="1"/>
</dbReference>
<dbReference type="EC" id="2.7.13.3" evidence="3"/>
<evidence type="ECO:0000256" key="7">
    <source>
        <dbReference type="ARBA" id="ARBA00023012"/>
    </source>
</evidence>
<dbReference type="PANTHER" id="PTHR43711:SF1">
    <property type="entry name" value="HISTIDINE KINASE 1"/>
    <property type="match status" value="1"/>
</dbReference>
<evidence type="ECO:0000256" key="2">
    <source>
        <dbReference type="ARBA" id="ARBA00004236"/>
    </source>
</evidence>
<accession>A0ABN2YL67</accession>
<keyword evidence="9" id="KW-0812">Transmembrane</keyword>
<keyword evidence="5" id="KW-0808">Transferase</keyword>
<dbReference type="InterPro" id="IPR003594">
    <property type="entry name" value="HATPase_dom"/>
</dbReference>
<feature type="compositionally biased region" description="Basic and acidic residues" evidence="8">
    <location>
        <begin position="397"/>
        <end position="407"/>
    </location>
</feature>
<feature type="region of interest" description="Disordered" evidence="8">
    <location>
        <begin position="321"/>
        <end position="353"/>
    </location>
</feature>
<proteinExistence type="predicted"/>
<dbReference type="InterPro" id="IPR005467">
    <property type="entry name" value="His_kinase_dom"/>
</dbReference>
<comment type="subcellular location">
    <subcellularLocation>
        <location evidence="2">Cell membrane</location>
    </subcellularLocation>
</comment>
<keyword evidence="12" id="KW-1185">Reference proteome</keyword>
<evidence type="ECO:0000256" key="8">
    <source>
        <dbReference type="SAM" id="MobiDB-lite"/>
    </source>
</evidence>
<dbReference type="Pfam" id="PF02518">
    <property type="entry name" value="HATPase_c"/>
    <property type="match status" value="1"/>
</dbReference>
<dbReference type="InterPro" id="IPR004358">
    <property type="entry name" value="Sig_transdc_His_kin-like_C"/>
</dbReference>
<dbReference type="Gene3D" id="3.30.565.10">
    <property type="entry name" value="Histidine kinase-like ATPase, C-terminal domain"/>
    <property type="match status" value="1"/>
</dbReference>
<dbReference type="SMART" id="SM00388">
    <property type="entry name" value="HisKA"/>
    <property type="match status" value="1"/>
</dbReference>
<dbReference type="CDD" id="cd00075">
    <property type="entry name" value="HATPase"/>
    <property type="match status" value="1"/>
</dbReference>
<evidence type="ECO:0000313" key="12">
    <source>
        <dbReference type="Proteomes" id="UP001500102"/>
    </source>
</evidence>
<sequence>MQTSELLTIIGWAVAWGAVIGAASLLVLKPLRKASFAVQICVVVLAAVAVLVAGMVSAFNAMFISARDLEVMWYVLAVASAVAVAIALVLGSRVSRNARDLVEAARSIGRGESPGIQSPVMSHELAALAAELDSSSRKLEASRQREAAVENARRELVSWISHDLRTPLASMRAMTEALEDGMASDVPGYYRKIIAQTDLMAGMVNDLLELSKIHAGTMRLKAEPLDLYDLASDAIADLAALAQQHGVTLDGGGRRECLALADGPSMGRAIRNVVLNAIVHSPPGSRVTVQVGRQGDRAVVAVTDGCGGIPEEDLPHVFETGWQKDPARRPAGRLPAPDDAGVPGSDEPAGTLRYSGAGLGLSIVAGIVQAHEGTVTVENVDGGCRFSLLLPGQEVSGREVPAREASGHETAVPASPADVPSAGGLAPGASSAGGEQDRRPPDPADETLHTGRAQ</sequence>
<dbReference type="PANTHER" id="PTHR43711">
    <property type="entry name" value="TWO-COMPONENT HISTIDINE KINASE"/>
    <property type="match status" value="1"/>
</dbReference>
<comment type="caution">
    <text evidence="11">The sequence shown here is derived from an EMBL/GenBank/DDBJ whole genome shotgun (WGS) entry which is preliminary data.</text>
</comment>
<dbReference type="GO" id="GO:0016301">
    <property type="term" value="F:kinase activity"/>
    <property type="evidence" value="ECO:0007669"/>
    <property type="project" value="UniProtKB-KW"/>
</dbReference>
<evidence type="ECO:0000256" key="4">
    <source>
        <dbReference type="ARBA" id="ARBA00022553"/>
    </source>
</evidence>
<dbReference type="InterPro" id="IPR050736">
    <property type="entry name" value="Sensor_HK_Regulatory"/>
</dbReference>
<keyword evidence="6 11" id="KW-0418">Kinase</keyword>
<feature type="transmembrane region" description="Helical" evidence="9">
    <location>
        <begin position="40"/>
        <end position="65"/>
    </location>
</feature>
<dbReference type="InterPro" id="IPR036890">
    <property type="entry name" value="HATPase_C_sf"/>
</dbReference>
<dbReference type="EMBL" id="BAAAQB010000010">
    <property type="protein sequence ID" value="GAA2128852.1"/>
    <property type="molecule type" value="Genomic_DNA"/>
</dbReference>
<comment type="catalytic activity">
    <reaction evidence="1">
        <text>ATP + protein L-histidine = ADP + protein N-phospho-L-histidine.</text>
        <dbReference type="EC" id="2.7.13.3"/>
    </reaction>
</comment>
<dbReference type="InterPro" id="IPR003661">
    <property type="entry name" value="HisK_dim/P_dom"/>
</dbReference>
<evidence type="ECO:0000313" key="11">
    <source>
        <dbReference type="EMBL" id="GAA2128852.1"/>
    </source>
</evidence>
<keyword evidence="7" id="KW-0902">Two-component regulatory system</keyword>
<dbReference type="CDD" id="cd00082">
    <property type="entry name" value="HisKA"/>
    <property type="match status" value="1"/>
</dbReference>
<gene>
    <name evidence="11" type="ORF">GCM10009825_08700</name>
</gene>
<organism evidence="11 12">
    <name type="scientific">Arthrobacter humicola</name>
    <dbReference type="NCBI Taxonomy" id="409291"/>
    <lineage>
        <taxon>Bacteria</taxon>
        <taxon>Bacillati</taxon>
        <taxon>Actinomycetota</taxon>
        <taxon>Actinomycetes</taxon>
        <taxon>Micrococcales</taxon>
        <taxon>Micrococcaceae</taxon>
        <taxon>Arthrobacter</taxon>
    </lineage>
</organism>
<keyword evidence="9" id="KW-0472">Membrane</keyword>
<dbReference type="Gene3D" id="1.10.287.130">
    <property type="match status" value="1"/>
</dbReference>
<protein>
    <recommendedName>
        <fullName evidence="3">histidine kinase</fullName>
        <ecNumber evidence="3">2.7.13.3</ecNumber>
    </recommendedName>
</protein>
<dbReference type="PRINTS" id="PR00344">
    <property type="entry name" value="BCTRLSENSOR"/>
</dbReference>
<keyword evidence="9" id="KW-1133">Transmembrane helix</keyword>
<dbReference type="SMART" id="SM00387">
    <property type="entry name" value="HATPase_c"/>
    <property type="match status" value="1"/>
</dbReference>
<reference evidence="11 12" key="1">
    <citation type="journal article" date="2019" name="Int. J. Syst. Evol. Microbiol.">
        <title>The Global Catalogue of Microorganisms (GCM) 10K type strain sequencing project: providing services to taxonomists for standard genome sequencing and annotation.</title>
        <authorList>
            <consortium name="The Broad Institute Genomics Platform"/>
            <consortium name="The Broad Institute Genome Sequencing Center for Infectious Disease"/>
            <person name="Wu L."/>
            <person name="Ma J."/>
        </authorList>
    </citation>
    <scope>NUCLEOTIDE SEQUENCE [LARGE SCALE GENOMIC DNA]</scope>
    <source>
        <strain evidence="11 12">JCM 15921</strain>
    </source>
</reference>
<evidence type="ECO:0000256" key="9">
    <source>
        <dbReference type="SAM" id="Phobius"/>
    </source>
</evidence>
<feature type="compositionally biased region" description="Low complexity" evidence="8">
    <location>
        <begin position="411"/>
        <end position="434"/>
    </location>
</feature>
<feature type="domain" description="Histidine kinase" evidence="10">
    <location>
        <begin position="159"/>
        <end position="394"/>
    </location>
</feature>
<evidence type="ECO:0000256" key="1">
    <source>
        <dbReference type="ARBA" id="ARBA00000085"/>
    </source>
</evidence>
<dbReference type="Pfam" id="PF00512">
    <property type="entry name" value="HisKA"/>
    <property type="match status" value="1"/>
</dbReference>
<feature type="compositionally biased region" description="Basic and acidic residues" evidence="8">
    <location>
        <begin position="435"/>
        <end position="454"/>
    </location>
</feature>
<name>A0ABN2YL67_9MICC</name>
<evidence type="ECO:0000259" key="10">
    <source>
        <dbReference type="PROSITE" id="PS50109"/>
    </source>
</evidence>
<dbReference type="Proteomes" id="UP001500102">
    <property type="component" value="Unassembled WGS sequence"/>
</dbReference>
<dbReference type="InterPro" id="IPR036097">
    <property type="entry name" value="HisK_dim/P_sf"/>
</dbReference>
<evidence type="ECO:0000256" key="3">
    <source>
        <dbReference type="ARBA" id="ARBA00012438"/>
    </source>
</evidence>
<evidence type="ECO:0000256" key="6">
    <source>
        <dbReference type="ARBA" id="ARBA00022777"/>
    </source>
</evidence>